<dbReference type="EMBL" id="JBHSDJ010000127">
    <property type="protein sequence ID" value="MFC4248743.1"/>
    <property type="molecule type" value="Genomic_DNA"/>
</dbReference>
<evidence type="ECO:0000313" key="2">
    <source>
        <dbReference type="Proteomes" id="UP001595821"/>
    </source>
</evidence>
<reference evidence="1 2" key="1">
    <citation type="journal article" date="2014" name="Int. J. Syst. Evol. Microbiol.">
        <title>Complete genome sequence of Corynebacterium casei LMG S-19264T (=DSM 44701T), isolated from a smear-ripened cheese.</title>
        <authorList>
            <consortium name="US DOE Joint Genome Institute (JGI-PGF)"/>
            <person name="Walter F."/>
            <person name="Albersmeier A."/>
            <person name="Kalinowski J."/>
            <person name="Ruckert C."/>
        </authorList>
    </citation>
    <scope>NUCLEOTIDE SEQUENCE [LARGE SCALE GENOMIC DNA]</scope>
    <source>
        <strain evidence="1 2">IBRC-M 10912</strain>
    </source>
</reference>
<proteinExistence type="predicted"/>
<evidence type="ECO:0000313" key="1">
    <source>
        <dbReference type="EMBL" id="MFC4248743.1"/>
    </source>
</evidence>
<protein>
    <submittedName>
        <fullName evidence="1">Glutamine synthetase</fullName>
    </submittedName>
</protein>
<accession>A0ABD5P3K2</accession>
<organism evidence="1 2">
    <name type="scientific">Natribaculum luteum</name>
    <dbReference type="NCBI Taxonomy" id="1586232"/>
    <lineage>
        <taxon>Archaea</taxon>
        <taxon>Methanobacteriati</taxon>
        <taxon>Methanobacteriota</taxon>
        <taxon>Stenosarchaea group</taxon>
        <taxon>Halobacteria</taxon>
        <taxon>Halobacteriales</taxon>
        <taxon>Natrialbaceae</taxon>
        <taxon>Natribaculum</taxon>
    </lineage>
</organism>
<gene>
    <name evidence="1" type="ORF">ACFOZ7_17730</name>
</gene>
<sequence length="83" mass="9544">MAIRTSETPPTYIENVSRDSALIPSSFSRDVRGRVHSVCGKLDVLVEVLGDEFVHAFTIVKHHELDLFNAETTEWKHRYFEVL</sequence>
<dbReference type="RefSeq" id="WP_246976372.1">
    <property type="nucleotide sequence ID" value="NZ_CP095398.1"/>
</dbReference>
<name>A0ABD5P3K2_9EURY</name>
<dbReference type="GeneID" id="71856050"/>
<dbReference type="Proteomes" id="UP001595821">
    <property type="component" value="Unassembled WGS sequence"/>
</dbReference>
<dbReference type="AlphaFoldDB" id="A0ABD5P3K2"/>
<comment type="caution">
    <text evidence="1">The sequence shown here is derived from an EMBL/GenBank/DDBJ whole genome shotgun (WGS) entry which is preliminary data.</text>
</comment>